<name>A0A517TAK2_9PLAN</name>
<dbReference type="InterPro" id="IPR011444">
    <property type="entry name" value="DUF1549"/>
</dbReference>
<proteinExistence type="predicted"/>
<keyword evidence="4" id="KW-1185">Reference proteome</keyword>
<gene>
    <name evidence="3" type="ORF">V22_26500</name>
</gene>
<dbReference type="InterPro" id="IPR022655">
    <property type="entry name" value="DUF1553"/>
</dbReference>
<reference evidence="3 4" key="1">
    <citation type="submission" date="2019-02" db="EMBL/GenBank/DDBJ databases">
        <title>Deep-cultivation of Planctomycetes and their phenomic and genomic characterization uncovers novel biology.</title>
        <authorList>
            <person name="Wiegand S."/>
            <person name="Jogler M."/>
            <person name="Boedeker C."/>
            <person name="Pinto D."/>
            <person name="Vollmers J."/>
            <person name="Rivas-Marin E."/>
            <person name="Kohn T."/>
            <person name="Peeters S.H."/>
            <person name="Heuer A."/>
            <person name="Rast P."/>
            <person name="Oberbeckmann S."/>
            <person name="Bunk B."/>
            <person name="Jeske O."/>
            <person name="Meyerdierks A."/>
            <person name="Storesund J.E."/>
            <person name="Kallscheuer N."/>
            <person name="Luecker S."/>
            <person name="Lage O.M."/>
            <person name="Pohl T."/>
            <person name="Merkel B.J."/>
            <person name="Hornburger P."/>
            <person name="Mueller R.-W."/>
            <person name="Bruemmer F."/>
            <person name="Labrenz M."/>
            <person name="Spormann A.M."/>
            <person name="Op den Camp H."/>
            <person name="Overmann J."/>
            <person name="Amann R."/>
            <person name="Jetten M.S.M."/>
            <person name="Mascher T."/>
            <person name="Medema M.H."/>
            <person name="Devos D.P."/>
            <person name="Kaster A.-K."/>
            <person name="Ovreas L."/>
            <person name="Rohde M."/>
            <person name="Galperin M.Y."/>
            <person name="Jogler C."/>
        </authorList>
    </citation>
    <scope>NUCLEOTIDE SEQUENCE [LARGE SCALE GENOMIC DNA]</scope>
    <source>
        <strain evidence="3 4">V22</strain>
    </source>
</reference>
<dbReference type="Proteomes" id="UP000319976">
    <property type="component" value="Chromosome"/>
</dbReference>
<evidence type="ECO:0000313" key="3">
    <source>
        <dbReference type="EMBL" id="QDT65397.1"/>
    </source>
</evidence>
<dbReference type="EMBL" id="CP036316">
    <property type="protein sequence ID" value="QDT65397.1"/>
    <property type="molecule type" value="Genomic_DNA"/>
</dbReference>
<protein>
    <recommendedName>
        <fullName evidence="5">Cytochrome c domain-containing protein</fullName>
    </recommendedName>
</protein>
<dbReference type="OrthoDB" id="289126at2"/>
<dbReference type="RefSeq" id="WP_145263359.1">
    <property type="nucleotide sequence ID" value="NZ_CP036316.1"/>
</dbReference>
<feature type="domain" description="DUF1553" evidence="2">
    <location>
        <begin position="286"/>
        <end position="508"/>
    </location>
</feature>
<dbReference type="Pfam" id="PF07583">
    <property type="entry name" value="PSCyt2"/>
    <property type="match status" value="1"/>
</dbReference>
<accession>A0A517TAK2</accession>
<dbReference type="KEGG" id="chya:V22_26500"/>
<evidence type="ECO:0008006" key="5">
    <source>
        <dbReference type="Google" id="ProtNLM"/>
    </source>
</evidence>
<sequence>MLGRITVFAIALLLLTGYVLNVAKGPIEQARSAWESREQQPGVHIDSNFDSTLDAVNAEIARLAGGELPMAEPADDLTGIRRLLLGLQGTIPSLETIRLYEGDDSPDRYEKFLQQLLSSSNTNAYLAERISRAFLGTEEGNPFVFRRDRFQSWFEEQLQKRVPYDQIVREMISSRGIWTDKPATNFVTAAVIDGQVDANELTGKIARACLGQRIDCAECHDHPFAEWKQTQFAGLAAFFSGTRVTGLGIYDGEPLAKSESINGELLPVDPSVPFVEASLPSDGRDRVRLAEWVTSPENLRFGRATANRAWGILFGKPFYSPVDDLPNPGHEETVVLDLLAADFVQHNHDLHRLLLLIASTDAFQRASRLDEEVDEATFAAAESRWNVFPITRLRPEQVIGSMLQAAQLRTTDRDDQLLSRFIRFVREQDFVRDYGDPTDDSPEQAVGTVPQALLRMNGKLTRELTEANFLTASGRIGRFAEDQNQLLEIGFLCTLSRRPTDDEREALQPIIENWKPGMNTKETEDLMWLLFNSTEFSWNH</sequence>
<evidence type="ECO:0000259" key="2">
    <source>
        <dbReference type="Pfam" id="PF07587"/>
    </source>
</evidence>
<evidence type="ECO:0000259" key="1">
    <source>
        <dbReference type="Pfam" id="PF07583"/>
    </source>
</evidence>
<dbReference type="Pfam" id="PF07587">
    <property type="entry name" value="PSD1"/>
    <property type="match status" value="1"/>
</dbReference>
<feature type="domain" description="DUF1549" evidence="1">
    <location>
        <begin position="62"/>
        <end position="243"/>
    </location>
</feature>
<evidence type="ECO:0000313" key="4">
    <source>
        <dbReference type="Proteomes" id="UP000319976"/>
    </source>
</evidence>
<dbReference type="PANTHER" id="PTHR35889">
    <property type="entry name" value="CYCLOINULO-OLIGOSACCHARIDE FRUCTANOTRANSFERASE-RELATED"/>
    <property type="match status" value="1"/>
</dbReference>
<dbReference type="PANTHER" id="PTHR35889:SF3">
    <property type="entry name" value="F-BOX DOMAIN-CONTAINING PROTEIN"/>
    <property type="match status" value="1"/>
</dbReference>
<dbReference type="AlphaFoldDB" id="A0A517TAK2"/>
<organism evidence="3 4">
    <name type="scientific">Calycomorphotria hydatis</name>
    <dbReference type="NCBI Taxonomy" id="2528027"/>
    <lineage>
        <taxon>Bacteria</taxon>
        <taxon>Pseudomonadati</taxon>
        <taxon>Planctomycetota</taxon>
        <taxon>Planctomycetia</taxon>
        <taxon>Planctomycetales</taxon>
        <taxon>Planctomycetaceae</taxon>
        <taxon>Calycomorphotria</taxon>
    </lineage>
</organism>